<dbReference type="SUPFAM" id="SSF48726">
    <property type="entry name" value="Immunoglobulin"/>
    <property type="match status" value="1"/>
</dbReference>
<dbReference type="InterPro" id="IPR036179">
    <property type="entry name" value="Ig-like_dom_sf"/>
</dbReference>
<proteinExistence type="predicted"/>
<dbReference type="OMA" id="VWFHILF"/>
<feature type="domain" description="Ig-like" evidence="3">
    <location>
        <begin position="114"/>
        <end position="203"/>
    </location>
</feature>
<reference evidence="4" key="2">
    <citation type="submission" date="2025-08" db="UniProtKB">
        <authorList>
            <consortium name="Ensembl"/>
        </authorList>
    </citation>
    <scope>IDENTIFICATION</scope>
</reference>
<feature type="domain" description="Ig-like" evidence="3">
    <location>
        <begin position="33"/>
        <end position="97"/>
    </location>
</feature>
<name>H3CQJ9_TETNG</name>
<dbReference type="SMART" id="SM00408">
    <property type="entry name" value="IGc2"/>
    <property type="match status" value="2"/>
</dbReference>
<dbReference type="InParanoid" id="H3CQJ9"/>
<reference evidence="5" key="1">
    <citation type="journal article" date="2004" name="Nature">
        <title>Genome duplication in the teleost fish Tetraodon nigroviridis reveals the early vertebrate proto-karyotype.</title>
        <authorList>
            <person name="Jaillon O."/>
            <person name="Aury J.-M."/>
            <person name="Brunet F."/>
            <person name="Petit J.-L."/>
            <person name="Stange-Thomann N."/>
            <person name="Mauceli E."/>
            <person name="Bouneau L."/>
            <person name="Fischer C."/>
            <person name="Ozouf-Costaz C."/>
            <person name="Bernot A."/>
            <person name="Nicaud S."/>
            <person name="Jaffe D."/>
            <person name="Fisher S."/>
            <person name="Lutfalla G."/>
            <person name="Dossat C."/>
            <person name="Segurens B."/>
            <person name="Dasilva C."/>
            <person name="Salanoubat M."/>
            <person name="Levy M."/>
            <person name="Boudet N."/>
            <person name="Castellano S."/>
            <person name="Anthouard V."/>
            <person name="Jubin C."/>
            <person name="Castelli V."/>
            <person name="Katinka M."/>
            <person name="Vacherie B."/>
            <person name="Biemont C."/>
            <person name="Skalli Z."/>
            <person name="Cattolico L."/>
            <person name="Poulain J."/>
            <person name="De Berardinis V."/>
            <person name="Cruaud C."/>
            <person name="Duprat S."/>
            <person name="Brottier P."/>
            <person name="Coutanceau J.-P."/>
            <person name="Gouzy J."/>
            <person name="Parra G."/>
            <person name="Lardier G."/>
            <person name="Chapple C."/>
            <person name="McKernan K.J."/>
            <person name="McEwan P."/>
            <person name="Bosak S."/>
            <person name="Kellis M."/>
            <person name="Volff J.-N."/>
            <person name="Guigo R."/>
            <person name="Zody M.C."/>
            <person name="Mesirov J."/>
            <person name="Lindblad-Toh K."/>
            <person name="Birren B."/>
            <person name="Nusbaum C."/>
            <person name="Kahn D."/>
            <person name="Robinson-Rechavi M."/>
            <person name="Laudet V."/>
            <person name="Schachter V."/>
            <person name="Quetier F."/>
            <person name="Saurin W."/>
            <person name="Scarpelli C."/>
            <person name="Wincker P."/>
            <person name="Lander E.S."/>
            <person name="Weissenbach J."/>
            <person name="Roest Crollius H."/>
        </authorList>
    </citation>
    <scope>NUCLEOTIDE SEQUENCE [LARGE SCALE GENOMIC DNA]</scope>
</reference>
<dbReference type="GO" id="GO:0006955">
    <property type="term" value="P:immune response"/>
    <property type="evidence" value="ECO:0007669"/>
    <property type="project" value="TreeGrafter"/>
</dbReference>
<dbReference type="HOGENOM" id="CLU_060758_0_0_1"/>
<dbReference type="GO" id="GO:0007166">
    <property type="term" value="P:cell surface receptor signaling pathway"/>
    <property type="evidence" value="ECO:0007669"/>
    <property type="project" value="TreeGrafter"/>
</dbReference>
<keyword evidence="5" id="KW-1185">Reference proteome</keyword>
<dbReference type="CDD" id="cd00096">
    <property type="entry name" value="Ig"/>
    <property type="match status" value="1"/>
</dbReference>
<protein>
    <recommendedName>
        <fullName evidence="3">Ig-like domain-containing protein</fullName>
    </recommendedName>
</protein>
<dbReference type="PROSITE" id="PS50835">
    <property type="entry name" value="IG_LIKE"/>
    <property type="match status" value="2"/>
</dbReference>
<dbReference type="PANTHER" id="PTHR11481:SF64">
    <property type="entry name" value="FC RECEPTOR-LIKE PROTEIN 4"/>
    <property type="match status" value="1"/>
</dbReference>
<dbReference type="Pfam" id="PF13895">
    <property type="entry name" value="Ig_2"/>
    <property type="match status" value="2"/>
</dbReference>
<dbReference type="PANTHER" id="PTHR11481">
    <property type="entry name" value="IMMUNOGLOBULIN FC RECEPTOR"/>
    <property type="match status" value="1"/>
</dbReference>
<keyword evidence="1" id="KW-0732">Signal</keyword>
<evidence type="ECO:0000256" key="1">
    <source>
        <dbReference type="ARBA" id="ARBA00022729"/>
    </source>
</evidence>
<evidence type="ECO:0000256" key="2">
    <source>
        <dbReference type="ARBA" id="ARBA00023157"/>
    </source>
</evidence>
<evidence type="ECO:0000313" key="5">
    <source>
        <dbReference type="Proteomes" id="UP000007303"/>
    </source>
</evidence>
<organism evidence="4 5">
    <name type="scientific">Tetraodon nigroviridis</name>
    <name type="common">Spotted green pufferfish</name>
    <name type="synonym">Chelonodon nigroviridis</name>
    <dbReference type="NCBI Taxonomy" id="99883"/>
    <lineage>
        <taxon>Eukaryota</taxon>
        <taxon>Metazoa</taxon>
        <taxon>Chordata</taxon>
        <taxon>Craniata</taxon>
        <taxon>Vertebrata</taxon>
        <taxon>Euteleostomi</taxon>
        <taxon>Actinopterygii</taxon>
        <taxon>Neopterygii</taxon>
        <taxon>Teleostei</taxon>
        <taxon>Neoteleostei</taxon>
        <taxon>Acanthomorphata</taxon>
        <taxon>Eupercaria</taxon>
        <taxon>Tetraodontiformes</taxon>
        <taxon>Tetradontoidea</taxon>
        <taxon>Tetraodontidae</taxon>
        <taxon>Tetraodon</taxon>
    </lineage>
</organism>
<dbReference type="InterPro" id="IPR050488">
    <property type="entry name" value="Ig_Fc_receptor"/>
</dbReference>
<dbReference type="GO" id="GO:0004888">
    <property type="term" value="F:transmembrane signaling receptor activity"/>
    <property type="evidence" value="ECO:0007669"/>
    <property type="project" value="TreeGrafter"/>
</dbReference>
<dbReference type="AlphaFoldDB" id="H3CQJ9"/>
<keyword evidence="2" id="KW-1015">Disulfide bond</keyword>
<dbReference type="SMART" id="SM00409">
    <property type="entry name" value="IG"/>
    <property type="match status" value="2"/>
</dbReference>
<dbReference type="Gene3D" id="2.60.40.10">
    <property type="entry name" value="Immunoglobulins"/>
    <property type="match status" value="2"/>
</dbReference>
<accession>H3CQJ9</accession>
<dbReference type="GO" id="GO:0009897">
    <property type="term" value="C:external side of plasma membrane"/>
    <property type="evidence" value="ECO:0007669"/>
    <property type="project" value="TreeGrafter"/>
</dbReference>
<reference evidence="4" key="3">
    <citation type="submission" date="2025-09" db="UniProtKB">
        <authorList>
            <consortium name="Ensembl"/>
        </authorList>
    </citation>
    <scope>IDENTIFICATION</scope>
</reference>
<dbReference type="Ensembl" id="ENSTNIT00000010714.1">
    <property type="protein sequence ID" value="ENSTNIP00000010533.1"/>
    <property type="gene ID" value="ENSTNIG00000007716.1"/>
</dbReference>
<evidence type="ECO:0000313" key="4">
    <source>
        <dbReference type="Ensembl" id="ENSTNIP00000010533.1"/>
    </source>
</evidence>
<evidence type="ECO:0000259" key="3">
    <source>
        <dbReference type="PROSITE" id="PS50835"/>
    </source>
</evidence>
<dbReference type="GeneTree" id="ENSGT00940000169839"/>
<dbReference type="InterPro" id="IPR007110">
    <property type="entry name" value="Ig-like_dom"/>
</dbReference>
<dbReference type="InterPro" id="IPR003599">
    <property type="entry name" value="Ig_sub"/>
</dbReference>
<dbReference type="InterPro" id="IPR003598">
    <property type="entry name" value="Ig_sub2"/>
</dbReference>
<dbReference type="InterPro" id="IPR013783">
    <property type="entry name" value="Ig-like_fold"/>
</dbReference>
<dbReference type="Proteomes" id="UP000007303">
    <property type="component" value="Unassembled WGS sequence"/>
</dbReference>
<sequence>LHASNVFVSIFSALSTLPRLSEPLVNLVAPYNPVVEILSGDFRIFSGEGVELRCTVPDHMSTWQYRWFKGSEELHYHGQIFVLWKARVDDTGKYSCQGVRDTVVGDIRTLQSVPVEIIVDGGWALTHVTPQPALVGHSLEVTCRVRGRRPLSEVILYRDGVEVMRNQGNNPKFLLSNLTIEDQGMYSCRASWDTNSQTHSVISVHIPGMQTMFFSLRGSVQTASGDQCQQLTESQDEARLPTRVKTSRSCPSAAILFLKKKVLGKAASEKQLSVKRNPGQYSCKVRVPALNLVRWSEPRSFGQVPEINF</sequence>